<dbReference type="RefSeq" id="WP_249284802.1">
    <property type="nucleotide sequence ID" value="NZ_JACRSO010000002.1"/>
</dbReference>
<dbReference type="Pfam" id="PF02616">
    <property type="entry name" value="SMC_ScpA"/>
    <property type="match status" value="1"/>
</dbReference>
<keyword evidence="3" id="KW-0132">Cell division</keyword>
<dbReference type="HAMAP" id="MF_01805">
    <property type="entry name" value="ScpA"/>
    <property type="match status" value="1"/>
</dbReference>
<dbReference type="Gene3D" id="6.10.250.2410">
    <property type="match status" value="1"/>
</dbReference>
<comment type="subcellular location">
    <subcellularLocation>
        <location evidence="3">Cytoplasm</location>
    </subcellularLocation>
    <text evidence="3">Associated with two foci at the outer edges of the nucleoid region in young cells, and at four foci within both cell halves in older cells.</text>
</comment>
<dbReference type="GO" id="GO:0007059">
    <property type="term" value="P:chromosome segregation"/>
    <property type="evidence" value="ECO:0007669"/>
    <property type="project" value="UniProtKB-UniRule"/>
</dbReference>
<gene>
    <name evidence="3" type="primary">scpA</name>
    <name evidence="4" type="ORF">H8699_05370</name>
</gene>
<comment type="subunit">
    <text evidence="3">Component of a cohesin-like complex composed of ScpA, ScpB and the Smc homodimer, in which ScpA and ScpB bind to the head domain of Smc. The presence of the three proteins is required for the association of the complex with DNA.</text>
</comment>
<keyword evidence="3" id="KW-0963">Cytoplasm</keyword>
<proteinExistence type="inferred from homology"/>
<organism evidence="4 5">
    <name type="scientific">Luoshenia tenuis</name>
    <dbReference type="NCBI Taxonomy" id="2763654"/>
    <lineage>
        <taxon>Bacteria</taxon>
        <taxon>Bacillati</taxon>
        <taxon>Bacillota</taxon>
        <taxon>Clostridia</taxon>
        <taxon>Christensenellales</taxon>
        <taxon>Christensenellaceae</taxon>
        <taxon>Luoshenia</taxon>
    </lineage>
</organism>
<dbReference type="GO" id="GO:0006260">
    <property type="term" value="P:DNA replication"/>
    <property type="evidence" value="ECO:0007669"/>
    <property type="project" value="UniProtKB-UniRule"/>
</dbReference>
<dbReference type="InterPro" id="IPR003768">
    <property type="entry name" value="ScpA"/>
</dbReference>
<evidence type="ECO:0000256" key="1">
    <source>
        <dbReference type="ARBA" id="ARBA00022829"/>
    </source>
</evidence>
<sequence>MAYVFHLGDFDGPLDLLLHLVNRAQIQIEDIFVSEITEQYMAYMRQLDDLDMDTASEFLAMAANLLYIKSRSLLPRKPAETVEEEENPEAELIRQLTEYKKYKEAGENLRALEETYKNVFFKLPEEWITKERPVELQNMSIDALIEAFAAVMSQAQDIDRPNVFSDKIDSDVYTIENRMQYLRKIIRENGQVTFHELFEGRYERAAVVTTFLALLELLKAGRLQVAQDNAFSEIYIHAVAKPVKA</sequence>
<comment type="caution">
    <text evidence="4">The sequence shown here is derived from an EMBL/GenBank/DDBJ whole genome shotgun (WGS) entry which is preliminary data.</text>
</comment>
<evidence type="ECO:0000256" key="2">
    <source>
        <dbReference type="ARBA" id="ARBA00044777"/>
    </source>
</evidence>
<dbReference type="GO" id="GO:0051301">
    <property type="term" value="P:cell division"/>
    <property type="evidence" value="ECO:0007669"/>
    <property type="project" value="UniProtKB-KW"/>
</dbReference>
<keyword evidence="5" id="KW-1185">Reference proteome</keyword>
<keyword evidence="1 3" id="KW-0159">Chromosome partition</keyword>
<dbReference type="InterPro" id="IPR023093">
    <property type="entry name" value="ScpA-like_C"/>
</dbReference>
<dbReference type="GO" id="GO:0005737">
    <property type="term" value="C:cytoplasm"/>
    <property type="evidence" value="ECO:0007669"/>
    <property type="project" value="UniProtKB-SubCell"/>
</dbReference>
<dbReference type="AlphaFoldDB" id="A0A926CZL9"/>
<name>A0A926CZL9_9FIRM</name>
<dbReference type="PANTHER" id="PTHR33969:SF2">
    <property type="entry name" value="SEGREGATION AND CONDENSATION PROTEIN A"/>
    <property type="match status" value="1"/>
</dbReference>
<dbReference type="PANTHER" id="PTHR33969">
    <property type="entry name" value="SEGREGATION AND CONDENSATION PROTEIN A"/>
    <property type="match status" value="1"/>
</dbReference>
<evidence type="ECO:0000313" key="5">
    <source>
        <dbReference type="Proteomes" id="UP000654279"/>
    </source>
</evidence>
<keyword evidence="3" id="KW-0131">Cell cycle</keyword>
<comment type="similarity">
    <text evidence="3">Belongs to the ScpA family.</text>
</comment>
<accession>A0A926CZL9</accession>
<dbReference type="Proteomes" id="UP000654279">
    <property type="component" value="Unassembled WGS sequence"/>
</dbReference>
<evidence type="ECO:0000256" key="3">
    <source>
        <dbReference type="HAMAP-Rule" id="MF_01805"/>
    </source>
</evidence>
<dbReference type="Gene3D" id="1.10.10.580">
    <property type="entry name" value="Structural maintenance of chromosome 1. Chain E"/>
    <property type="match status" value="1"/>
</dbReference>
<dbReference type="EMBL" id="JACRSO010000002">
    <property type="protein sequence ID" value="MBC8528849.1"/>
    <property type="molecule type" value="Genomic_DNA"/>
</dbReference>
<comment type="function">
    <text evidence="3">Participates in chromosomal partition during cell division. May act via the formation of a condensin-like complex containing Smc and ScpB that pull DNA away from mid-cell into both cell halves.</text>
</comment>
<evidence type="ECO:0000313" key="4">
    <source>
        <dbReference type="EMBL" id="MBC8528849.1"/>
    </source>
</evidence>
<reference evidence="4" key="1">
    <citation type="submission" date="2020-08" db="EMBL/GenBank/DDBJ databases">
        <title>Genome public.</title>
        <authorList>
            <person name="Liu C."/>
            <person name="Sun Q."/>
        </authorList>
    </citation>
    <scope>NUCLEOTIDE SEQUENCE</scope>
    <source>
        <strain evidence="4">NSJ-44</strain>
    </source>
</reference>
<protein>
    <recommendedName>
        <fullName evidence="2 3">Segregation and condensation protein A</fullName>
    </recommendedName>
</protein>